<proteinExistence type="inferred from homology"/>
<sequence>MDPLTGHHRIAKRFTFEAAHRLSGLPDGHKCARLHGHSYTAEIVLTADDLVPPGFVTDFVDLAVFGVYLNEHLNHRILNDVLPVSPTSENLAHHLAEWFIENVEPRVPGRLAAVRVSETASSWAEYVAPSRRSREAALDLPNPTGRQ</sequence>
<evidence type="ECO:0000256" key="3">
    <source>
        <dbReference type="ARBA" id="ARBA00018141"/>
    </source>
</evidence>
<dbReference type="EMBL" id="FNHI01000034">
    <property type="protein sequence ID" value="SDN70478.1"/>
    <property type="molecule type" value="Genomic_DNA"/>
</dbReference>
<feature type="active site" description="Charge relay system" evidence="9">
    <location>
        <position position="118"/>
    </location>
</feature>
<keyword evidence="12" id="KW-1185">Reference proteome</keyword>
<comment type="catalytic activity">
    <reaction evidence="7 8">
        <text>7,8-dihydroneopterin 3'-triphosphate + H2O = 6-carboxy-5,6,7,8-tetrahydropterin + triphosphate + acetaldehyde + 2 H(+)</text>
        <dbReference type="Rhea" id="RHEA:27966"/>
        <dbReference type="ChEBI" id="CHEBI:15343"/>
        <dbReference type="ChEBI" id="CHEBI:15377"/>
        <dbReference type="ChEBI" id="CHEBI:15378"/>
        <dbReference type="ChEBI" id="CHEBI:18036"/>
        <dbReference type="ChEBI" id="CHEBI:58462"/>
        <dbReference type="ChEBI" id="CHEBI:61032"/>
        <dbReference type="EC" id="4.1.2.50"/>
    </reaction>
</comment>
<evidence type="ECO:0000256" key="2">
    <source>
        <dbReference type="ARBA" id="ARBA00008900"/>
    </source>
</evidence>
<feature type="active site" description="Charge relay system" evidence="9">
    <location>
        <position position="75"/>
    </location>
</feature>
<evidence type="ECO:0000256" key="7">
    <source>
        <dbReference type="ARBA" id="ARBA00048807"/>
    </source>
</evidence>
<feature type="active site" description="Proton acceptor" evidence="9">
    <location>
        <position position="31"/>
    </location>
</feature>
<dbReference type="GO" id="GO:0008616">
    <property type="term" value="P:tRNA queuosine(34) biosynthetic process"/>
    <property type="evidence" value="ECO:0007669"/>
    <property type="project" value="UniProtKB-KW"/>
</dbReference>
<keyword evidence="8" id="KW-0671">Queuosine biosynthesis</keyword>
<organism evidence="11 12">
    <name type="scientific">Streptomyces wuyuanensis</name>
    <dbReference type="NCBI Taxonomy" id="1196353"/>
    <lineage>
        <taxon>Bacteria</taxon>
        <taxon>Bacillati</taxon>
        <taxon>Actinomycetota</taxon>
        <taxon>Actinomycetes</taxon>
        <taxon>Kitasatosporales</taxon>
        <taxon>Streptomycetaceae</taxon>
        <taxon>Streptomyces</taxon>
    </lineage>
</organism>
<dbReference type="RefSeq" id="WP_244529889.1">
    <property type="nucleotide sequence ID" value="NZ_FNHI01000034.1"/>
</dbReference>
<evidence type="ECO:0000313" key="11">
    <source>
        <dbReference type="EMBL" id="SDN70478.1"/>
    </source>
</evidence>
<comment type="pathway">
    <text evidence="1 8">Purine metabolism; 7-cyano-7-deazaguanine biosynthesis.</text>
</comment>
<dbReference type="InterPro" id="IPR007115">
    <property type="entry name" value="6-PTP_synth/QueD"/>
</dbReference>
<dbReference type="EC" id="4.-.-.-" evidence="8"/>
<evidence type="ECO:0000256" key="6">
    <source>
        <dbReference type="ARBA" id="ARBA00023239"/>
    </source>
</evidence>
<dbReference type="STRING" id="1196353.SAMN05444921_13438"/>
<evidence type="ECO:0000313" key="12">
    <source>
        <dbReference type="Proteomes" id="UP000199063"/>
    </source>
</evidence>
<dbReference type="PIRSF" id="PIRSF006113">
    <property type="entry name" value="PTP_synth"/>
    <property type="match status" value="1"/>
</dbReference>
<protein>
    <recommendedName>
        <fullName evidence="3 8">6-carboxy-5,6,7,8-tetrahydropterin synthase</fullName>
        <ecNumber evidence="8">4.-.-.-</ecNumber>
    </recommendedName>
</protein>
<keyword evidence="4 8" id="KW-0479">Metal-binding</keyword>
<keyword evidence="5 8" id="KW-0862">Zinc</keyword>
<dbReference type="PANTHER" id="PTHR12589:SF7">
    <property type="entry name" value="6-PYRUVOYL TETRAHYDROBIOPTERIN SYNTHASE"/>
    <property type="match status" value="1"/>
</dbReference>
<evidence type="ECO:0000256" key="4">
    <source>
        <dbReference type="ARBA" id="ARBA00022723"/>
    </source>
</evidence>
<dbReference type="Pfam" id="PF01242">
    <property type="entry name" value="PTPS"/>
    <property type="match status" value="1"/>
</dbReference>
<dbReference type="Proteomes" id="UP000199063">
    <property type="component" value="Unassembled WGS sequence"/>
</dbReference>
<comment type="cofactor">
    <cofactor evidence="8 10">
        <name>Zn(2+)</name>
        <dbReference type="ChEBI" id="CHEBI:29105"/>
    </cofactor>
    <text evidence="8 10">Binds 1 zinc ion per subunit.</text>
</comment>
<dbReference type="GeneID" id="40834159"/>
<dbReference type="UniPathway" id="UPA00391"/>
<dbReference type="InterPro" id="IPR038418">
    <property type="entry name" value="6-PTP_synth/QueD_sf"/>
</dbReference>
<evidence type="ECO:0000256" key="1">
    <source>
        <dbReference type="ARBA" id="ARBA00005061"/>
    </source>
</evidence>
<comment type="similarity">
    <text evidence="2 8">Belongs to the PTPS family. QueD subfamily.</text>
</comment>
<keyword evidence="6 8" id="KW-0456">Lyase</keyword>
<dbReference type="PANTHER" id="PTHR12589">
    <property type="entry name" value="PYRUVOYL TETRAHYDROBIOPTERIN SYNTHASE"/>
    <property type="match status" value="1"/>
</dbReference>
<dbReference type="AlphaFoldDB" id="A0A1H0DK92"/>
<dbReference type="GO" id="GO:0070497">
    <property type="term" value="F:6-carboxytetrahydropterin synthase activity"/>
    <property type="evidence" value="ECO:0007669"/>
    <property type="project" value="UniProtKB-EC"/>
</dbReference>
<gene>
    <name evidence="11" type="ORF">SAMN05444921_13438</name>
</gene>
<evidence type="ECO:0000256" key="9">
    <source>
        <dbReference type="PIRSR" id="PIRSR006113-1"/>
    </source>
</evidence>
<accession>A0A1H0DK92</accession>
<evidence type="ECO:0000256" key="5">
    <source>
        <dbReference type="ARBA" id="ARBA00022833"/>
    </source>
</evidence>
<reference evidence="12" key="1">
    <citation type="submission" date="2016-10" db="EMBL/GenBank/DDBJ databases">
        <authorList>
            <person name="Varghese N."/>
            <person name="Submissions S."/>
        </authorList>
    </citation>
    <scope>NUCLEOTIDE SEQUENCE [LARGE SCALE GENOMIC DNA]</scope>
    <source>
        <strain evidence="12">CGMCC 4.7042</strain>
    </source>
</reference>
<name>A0A1H0DK92_9ACTN</name>
<dbReference type="SUPFAM" id="SSF55620">
    <property type="entry name" value="Tetrahydrobiopterin biosynthesis enzymes-like"/>
    <property type="match status" value="1"/>
</dbReference>
<feature type="binding site" evidence="10">
    <location>
        <position position="20"/>
    </location>
    <ligand>
        <name>Zn(2+)</name>
        <dbReference type="ChEBI" id="CHEBI:29105"/>
    </ligand>
</feature>
<evidence type="ECO:0000256" key="10">
    <source>
        <dbReference type="PIRSR" id="PIRSR006113-2"/>
    </source>
</evidence>
<evidence type="ECO:0000256" key="8">
    <source>
        <dbReference type="PIRNR" id="PIRNR006113"/>
    </source>
</evidence>
<dbReference type="GO" id="GO:0046872">
    <property type="term" value="F:metal ion binding"/>
    <property type="evidence" value="ECO:0007669"/>
    <property type="project" value="UniProtKB-KW"/>
</dbReference>
<dbReference type="Gene3D" id="3.30.479.10">
    <property type="entry name" value="6-pyruvoyl tetrahydropterin synthase/QueD"/>
    <property type="match status" value="1"/>
</dbReference>
<feature type="binding site" evidence="10">
    <location>
        <position position="37"/>
    </location>
    <ligand>
        <name>Zn(2+)</name>
        <dbReference type="ChEBI" id="CHEBI:29105"/>
    </ligand>
</feature>
<feature type="binding site" evidence="10">
    <location>
        <position position="35"/>
    </location>
    <ligand>
        <name>Zn(2+)</name>
        <dbReference type="ChEBI" id="CHEBI:29105"/>
    </ligand>
</feature>